<organism evidence="1 2">
    <name type="scientific">Faucicola atlantae</name>
    <dbReference type="NCBI Taxonomy" id="34059"/>
    <lineage>
        <taxon>Bacteria</taxon>
        <taxon>Pseudomonadati</taxon>
        <taxon>Pseudomonadota</taxon>
        <taxon>Gammaproteobacteria</taxon>
        <taxon>Moraxellales</taxon>
        <taxon>Moraxellaceae</taxon>
        <taxon>Faucicola</taxon>
    </lineage>
</organism>
<evidence type="ECO:0000313" key="1">
    <source>
        <dbReference type="EMBL" id="STY95220.1"/>
    </source>
</evidence>
<dbReference type="AlphaFoldDB" id="A0A378Q347"/>
<proteinExistence type="predicted"/>
<evidence type="ECO:0000313" key="2">
    <source>
        <dbReference type="Proteomes" id="UP000255193"/>
    </source>
</evidence>
<dbReference type="Proteomes" id="UP000255193">
    <property type="component" value="Unassembled WGS sequence"/>
</dbReference>
<reference evidence="1 2" key="1">
    <citation type="submission" date="2018-06" db="EMBL/GenBank/DDBJ databases">
        <authorList>
            <consortium name="Pathogen Informatics"/>
            <person name="Doyle S."/>
        </authorList>
    </citation>
    <scope>NUCLEOTIDE SEQUENCE [LARGE SCALE GENOMIC DNA]</scope>
    <source>
        <strain evidence="1 2">NCTC11091</strain>
    </source>
</reference>
<gene>
    <name evidence="1" type="ORF">NCTC11091_01013</name>
</gene>
<sequence length="55" mass="6544">MTMREALTIDVSLINMYRNSPAFHTRTQVLEHKFESEKAYHEKLNIIIRLLAGRR</sequence>
<name>A0A378Q347_9GAMM</name>
<dbReference type="EMBL" id="UGQA01000001">
    <property type="protein sequence ID" value="STY95220.1"/>
    <property type="molecule type" value="Genomic_DNA"/>
</dbReference>
<protein>
    <submittedName>
        <fullName evidence="1">Uncharacterized protein</fullName>
    </submittedName>
</protein>
<accession>A0A378Q347</accession>